<name>A0A2A2JDC4_9BILA</name>
<evidence type="ECO:0000256" key="2">
    <source>
        <dbReference type="SAM" id="MobiDB-lite"/>
    </source>
</evidence>
<feature type="region of interest" description="Disordered" evidence="2">
    <location>
        <begin position="118"/>
        <end position="152"/>
    </location>
</feature>
<gene>
    <name evidence="3" type="ORF">WR25_26472</name>
</gene>
<feature type="compositionally biased region" description="Polar residues" evidence="2">
    <location>
        <begin position="197"/>
        <end position="209"/>
    </location>
</feature>
<dbReference type="OrthoDB" id="5877848at2759"/>
<evidence type="ECO:0000313" key="3">
    <source>
        <dbReference type="EMBL" id="PAV59778.1"/>
    </source>
</evidence>
<evidence type="ECO:0000256" key="1">
    <source>
        <dbReference type="SAM" id="Coils"/>
    </source>
</evidence>
<accession>A0A2A2JDC4</accession>
<proteinExistence type="predicted"/>
<feature type="compositionally biased region" description="Low complexity" evidence="2">
    <location>
        <begin position="270"/>
        <end position="280"/>
    </location>
</feature>
<keyword evidence="1" id="KW-0175">Coiled coil</keyword>
<organism evidence="3 4">
    <name type="scientific">Diploscapter pachys</name>
    <dbReference type="NCBI Taxonomy" id="2018661"/>
    <lineage>
        <taxon>Eukaryota</taxon>
        <taxon>Metazoa</taxon>
        <taxon>Ecdysozoa</taxon>
        <taxon>Nematoda</taxon>
        <taxon>Chromadorea</taxon>
        <taxon>Rhabditida</taxon>
        <taxon>Rhabditina</taxon>
        <taxon>Rhabditomorpha</taxon>
        <taxon>Rhabditoidea</taxon>
        <taxon>Rhabditidae</taxon>
        <taxon>Diploscapter</taxon>
    </lineage>
</organism>
<dbReference type="Proteomes" id="UP000218231">
    <property type="component" value="Unassembled WGS sequence"/>
</dbReference>
<reference evidence="3 4" key="1">
    <citation type="journal article" date="2017" name="Curr. Biol.">
        <title>Genome architecture and evolution of a unichromosomal asexual nematode.</title>
        <authorList>
            <person name="Fradin H."/>
            <person name="Zegar C."/>
            <person name="Gutwein M."/>
            <person name="Lucas J."/>
            <person name="Kovtun M."/>
            <person name="Corcoran D."/>
            <person name="Baugh L.R."/>
            <person name="Kiontke K."/>
            <person name="Gunsalus K."/>
            <person name="Fitch D.H."/>
            <person name="Piano F."/>
        </authorList>
    </citation>
    <scope>NUCLEOTIDE SEQUENCE [LARGE SCALE GENOMIC DNA]</scope>
    <source>
        <strain evidence="3">PF1309</strain>
    </source>
</reference>
<feature type="compositionally biased region" description="Polar residues" evidence="2">
    <location>
        <begin position="240"/>
        <end position="258"/>
    </location>
</feature>
<sequence length="336" mass="37765">MIRSHTTTSYGNTRMRRAVGAHVRSSRTKMSILRSTTSSGDRALAPSLRSEYVKTLLTEKYRNSVPAQEERVKQLKEKNEATAKQVHQRCELSIHCLDSIAMLSPALFTADEDIDVKRRRSMPKDESPRSGLKPSDTLGAVGSISSSRTTIDEERRIQEHRKYSSFGLDAPAHLQHCNLRKSSSSTAEEQSSRRPTGDSTSHTKIKTQPSSSSSWTHSIKERLPGFRRRVQRATEEPVTMQRSEASTQPESSNSNVKPTDNGENRENEGQQQPQQQQQQQKKISGKKINLVLPIDEGENPQFVSSSELFTNLVSMEGILPKIIVMWEYERGVAKTS</sequence>
<feature type="coiled-coil region" evidence="1">
    <location>
        <begin position="58"/>
        <end position="85"/>
    </location>
</feature>
<keyword evidence="4" id="KW-1185">Reference proteome</keyword>
<evidence type="ECO:0000313" key="4">
    <source>
        <dbReference type="Proteomes" id="UP000218231"/>
    </source>
</evidence>
<protein>
    <submittedName>
        <fullName evidence="3">Uncharacterized protein</fullName>
    </submittedName>
</protein>
<feature type="region of interest" description="Disordered" evidence="2">
    <location>
        <begin position="180"/>
        <end position="284"/>
    </location>
</feature>
<dbReference type="EMBL" id="LIAE01010503">
    <property type="protein sequence ID" value="PAV59778.1"/>
    <property type="molecule type" value="Genomic_DNA"/>
</dbReference>
<comment type="caution">
    <text evidence="3">The sequence shown here is derived from an EMBL/GenBank/DDBJ whole genome shotgun (WGS) entry which is preliminary data.</text>
</comment>
<dbReference type="AlphaFoldDB" id="A0A2A2JDC4"/>